<organism evidence="3 4">
    <name type="scientific">Orbus hercynius</name>
    <dbReference type="NCBI Taxonomy" id="593135"/>
    <lineage>
        <taxon>Bacteria</taxon>
        <taxon>Pseudomonadati</taxon>
        <taxon>Pseudomonadota</taxon>
        <taxon>Gammaproteobacteria</taxon>
        <taxon>Orbales</taxon>
        <taxon>Orbaceae</taxon>
        <taxon>Orbus</taxon>
    </lineage>
</organism>
<dbReference type="GO" id="GO:0005524">
    <property type="term" value="F:ATP binding"/>
    <property type="evidence" value="ECO:0007669"/>
    <property type="project" value="InterPro"/>
</dbReference>
<proteinExistence type="inferred from homology"/>
<sequence length="320" mass="35468">MESILALSVSQNASDVHLSSGEKVLIRQNGQLIRLESNILSSHELHTKLYGLLSKSQQMKMAQDKQLDFAYHHAVYGRFRVNVFYQQHGIAACLRLINQQPLTLDQICAPKILHTLAQKQQGLILITGATGSGKSTTLSAMINDINQHAAKHIITLEDPIELIYRNQQSLIQQREIGVHCTDYLAGLTAALRQDPDVIVIGELRDQATMSTALHAAQTGHLILATLHSHSAVATISRIIDAFPEQSRHFVRTQLAASLQGIVCQRLYHHTPSVRKANFEILINTPSVSHLIQEGKIKQLVSAIQTGGQYGMQLFEIEFGQ</sequence>
<evidence type="ECO:0000256" key="1">
    <source>
        <dbReference type="ARBA" id="ARBA00006611"/>
    </source>
</evidence>
<keyword evidence="4" id="KW-1185">Reference proteome</keyword>
<dbReference type="Gene3D" id="3.40.50.300">
    <property type="entry name" value="P-loop containing nucleotide triphosphate hydrolases"/>
    <property type="match status" value="1"/>
</dbReference>
<dbReference type="GO" id="GO:0016887">
    <property type="term" value="F:ATP hydrolysis activity"/>
    <property type="evidence" value="ECO:0007669"/>
    <property type="project" value="InterPro"/>
</dbReference>
<dbReference type="RefSeq" id="WP_121144500.1">
    <property type="nucleotide sequence ID" value="NZ_RBWY01000001.1"/>
</dbReference>
<dbReference type="CDD" id="cd01131">
    <property type="entry name" value="PilT"/>
    <property type="match status" value="1"/>
</dbReference>
<reference evidence="3 4" key="1">
    <citation type="submission" date="2018-10" db="EMBL/GenBank/DDBJ databases">
        <title>Genomic Encyclopedia of Type Strains, Phase IV (KMG-IV): sequencing the most valuable type-strain genomes for metagenomic binning, comparative biology and taxonomic classification.</title>
        <authorList>
            <person name="Goeker M."/>
        </authorList>
    </citation>
    <scope>NUCLEOTIDE SEQUENCE [LARGE SCALE GENOMIC DNA]</scope>
    <source>
        <strain evidence="3 4">DSM 22228</strain>
    </source>
</reference>
<dbReference type="InterPro" id="IPR050921">
    <property type="entry name" value="T4SS_GSP_E_ATPase"/>
</dbReference>
<dbReference type="EMBL" id="RBWY01000001">
    <property type="protein sequence ID" value="RKS87617.1"/>
    <property type="molecule type" value="Genomic_DNA"/>
</dbReference>
<dbReference type="Gene3D" id="3.30.450.90">
    <property type="match status" value="1"/>
</dbReference>
<name>A0A495RJC8_9GAMM</name>
<dbReference type="PANTHER" id="PTHR30486:SF6">
    <property type="entry name" value="TYPE IV PILUS RETRACTATION ATPASE PILT"/>
    <property type="match status" value="1"/>
</dbReference>
<evidence type="ECO:0000313" key="4">
    <source>
        <dbReference type="Proteomes" id="UP000278542"/>
    </source>
</evidence>
<dbReference type="InterPro" id="IPR027417">
    <property type="entry name" value="P-loop_NTPase"/>
</dbReference>
<dbReference type="Pfam" id="PF00437">
    <property type="entry name" value="T2SSE"/>
    <property type="match status" value="1"/>
</dbReference>
<dbReference type="PROSITE" id="PS00662">
    <property type="entry name" value="T2SP_E"/>
    <property type="match status" value="1"/>
</dbReference>
<dbReference type="OrthoDB" id="9804785at2"/>
<gene>
    <name evidence="3" type="ORF">DES39_0857</name>
</gene>
<evidence type="ECO:0000259" key="2">
    <source>
        <dbReference type="PROSITE" id="PS00662"/>
    </source>
</evidence>
<comment type="similarity">
    <text evidence="1">Belongs to the GSP E family.</text>
</comment>
<evidence type="ECO:0000313" key="3">
    <source>
        <dbReference type="EMBL" id="RKS87617.1"/>
    </source>
</evidence>
<feature type="domain" description="Bacterial type II secretion system protein E" evidence="2">
    <location>
        <begin position="191"/>
        <end position="205"/>
    </location>
</feature>
<accession>A0A495RJC8</accession>
<protein>
    <submittedName>
        <fullName evidence="3">Twitching motility protein PilT</fullName>
    </submittedName>
</protein>
<dbReference type="NCBIfam" id="TIGR01420">
    <property type="entry name" value="pilT_fam"/>
    <property type="match status" value="1"/>
</dbReference>
<dbReference type="InterPro" id="IPR001482">
    <property type="entry name" value="T2SS/T4SS_dom"/>
</dbReference>
<comment type="caution">
    <text evidence="3">The sequence shown here is derived from an EMBL/GenBank/DDBJ whole genome shotgun (WGS) entry which is preliminary data.</text>
</comment>
<dbReference type="PANTHER" id="PTHR30486">
    <property type="entry name" value="TWITCHING MOTILITY PROTEIN PILT"/>
    <property type="match status" value="1"/>
</dbReference>
<dbReference type="AlphaFoldDB" id="A0A495RJC8"/>
<dbReference type="InterPro" id="IPR006321">
    <property type="entry name" value="PilT/PilU"/>
</dbReference>
<dbReference type="SUPFAM" id="SSF52540">
    <property type="entry name" value="P-loop containing nucleoside triphosphate hydrolases"/>
    <property type="match status" value="1"/>
</dbReference>
<dbReference type="Proteomes" id="UP000278542">
    <property type="component" value="Unassembled WGS sequence"/>
</dbReference>